<dbReference type="Pfam" id="PF13908">
    <property type="entry name" value="Shisa_N"/>
    <property type="match status" value="1"/>
</dbReference>
<evidence type="ECO:0000256" key="2">
    <source>
        <dbReference type="SAM" id="Phobius"/>
    </source>
</evidence>
<evidence type="ECO:0000256" key="3">
    <source>
        <dbReference type="SAM" id="SignalP"/>
    </source>
</evidence>
<feature type="domain" description="Shisa N-terminal" evidence="4">
    <location>
        <begin position="97"/>
        <end position="140"/>
    </location>
</feature>
<feature type="signal peptide" evidence="3">
    <location>
        <begin position="1"/>
        <end position="23"/>
    </location>
</feature>
<keyword evidence="5" id="KW-1185">Reference proteome</keyword>
<evidence type="ECO:0000313" key="5">
    <source>
        <dbReference type="Proteomes" id="UP000085678"/>
    </source>
</evidence>
<evidence type="ECO:0000313" key="6">
    <source>
        <dbReference type="RefSeq" id="XP_013399201.1"/>
    </source>
</evidence>
<feature type="chain" id="PRO_5010320823" evidence="3">
    <location>
        <begin position="24"/>
        <end position="297"/>
    </location>
</feature>
<evidence type="ECO:0000259" key="4">
    <source>
        <dbReference type="Pfam" id="PF13908"/>
    </source>
</evidence>
<keyword evidence="3" id="KW-0732">Signal</keyword>
<protein>
    <submittedName>
        <fullName evidence="6">Uncharacterized protein LOC106165536 isoform X1</fullName>
    </submittedName>
</protein>
<gene>
    <name evidence="6" type="primary">LOC106165536</name>
</gene>
<keyword evidence="2" id="KW-0472">Membrane</keyword>
<dbReference type="InParanoid" id="A0A1S3IMS9"/>
<feature type="compositionally biased region" description="Polar residues" evidence="1">
    <location>
        <begin position="204"/>
        <end position="217"/>
    </location>
</feature>
<feature type="transmembrane region" description="Helical" evidence="2">
    <location>
        <begin position="146"/>
        <end position="168"/>
    </location>
</feature>
<reference evidence="6" key="1">
    <citation type="submission" date="2025-08" db="UniProtKB">
        <authorList>
            <consortium name="RefSeq"/>
        </authorList>
    </citation>
    <scope>IDENTIFICATION</scope>
    <source>
        <tissue evidence="6">Gonads</tissue>
    </source>
</reference>
<dbReference type="STRING" id="7574.A0A1S3IMS9"/>
<dbReference type="GeneID" id="106165536"/>
<feature type="region of interest" description="Disordered" evidence="1">
    <location>
        <begin position="189"/>
        <end position="297"/>
    </location>
</feature>
<dbReference type="AlphaFoldDB" id="A0A1S3IMS9"/>
<feature type="compositionally biased region" description="Polar residues" evidence="1">
    <location>
        <begin position="229"/>
        <end position="247"/>
    </location>
</feature>
<dbReference type="InterPro" id="IPR053891">
    <property type="entry name" value="Shisa_N"/>
</dbReference>
<name>A0A1S3IMS9_LINAN</name>
<keyword evidence="2" id="KW-0812">Transmembrane</keyword>
<dbReference type="KEGG" id="lak:106165536"/>
<keyword evidence="2" id="KW-1133">Transmembrane helix</keyword>
<proteinExistence type="predicted"/>
<dbReference type="OrthoDB" id="6288356at2759"/>
<dbReference type="Proteomes" id="UP000085678">
    <property type="component" value="Unplaced"/>
</dbReference>
<evidence type="ECO:0000256" key="1">
    <source>
        <dbReference type="SAM" id="MobiDB-lite"/>
    </source>
</evidence>
<sequence>MMGSLRTGILLTILLVCVFDTEARRGGGSSYRASYRSSSYRSYYSSYSYRSYVAVRYTRAYTYWAPTYLYYYYHNLYFYHSAAYSRSTSLTSSTAGVCKNYEANSNGSYMGLFTCPLSFEPADFTSCCGEENSEYCCRWNDNTGNIVGVVFGAIIAATLVIVVIVILVRMCKVKKMKVSSSSNIRRRTYRSEISMTERSGRPSHFNTNYSNPHQFASYSGPPPPPPDQKAQSSYMFYSGSQQPTGYTYNDPAYPPTEQKQGLAAPVDPGYSSTQPPPPGYSQANNDPAYAPPPPAYS</sequence>
<organism evidence="5 6">
    <name type="scientific">Lingula anatina</name>
    <name type="common">Brachiopod</name>
    <name type="synonym">Lingula unguis</name>
    <dbReference type="NCBI Taxonomy" id="7574"/>
    <lineage>
        <taxon>Eukaryota</taxon>
        <taxon>Metazoa</taxon>
        <taxon>Spiralia</taxon>
        <taxon>Lophotrochozoa</taxon>
        <taxon>Brachiopoda</taxon>
        <taxon>Linguliformea</taxon>
        <taxon>Lingulata</taxon>
        <taxon>Lingulida</taxon>
        <taxon>Linguloidea</taxon>
        <taxon>Lingulidae</taxon>
        <taxon>Lingula</taxon>
    </lineage>
</organism>
<accession>A0A1S3IMS9</accession>
<dbReference type="RefSeq" id="XP_013399201.1">
    <property type="nucleotide sequence ID" value="XM_013543747.1"/>
</dbReference>